<feature type="domain" description="HTH luxR-type" evidence="4">
    <location>
        <begin position="700"/>
        <end position="765"/>
    </location>
</feature>
<sequence>MSEDQVGGYMVQMVDRILRRHAVGTIISSLEAHPQRLIIVPIDQGLGARRFLDGLATQLPAEDTQVVTVLPWDMNYPGALLTQLKDRPANAIVLIHDFDQADDTSFRELVTASKREGVRIVATVSSERLHVLADEIITLPPFTLPETDQFARALTGHKLPALLLEDLYFATRGRPDYVAEMLDVAPRDYWTQANAALTIPDSWHTEFNRRIQGLSPETIEALYVRPLVPEDLSEAISAGIVQLRKNEMGQETFFRDPRFNAITQASIPTPPRATTAIAREKLLLSKAQAHADDLGLGSAQLFLQDCTGVVNAEHRDTLTGYIALYTGNRHQAQAYLEPVTKSLEQSAAGSMFELANWNPRGLAARSQHTMSLAMPGSVRYEEARIHRSFAYWLINRTFPERNPELRHAVSRERLKMFSGWVALADDDPISAREQLRPVPGGALSVGIWRDALLARTLFVLGQWDEAKVVVERGLAACELHGVALLEPFLLWTGASIASMEGNQGLARSYVNRAAAGSDSFALQQIPAAMARLFVSSTLWDLNSAVSAADDLASAAKRADTYQPGFWPWEDVYAQTLLRSGRLDEADMVVTAAEERTADVDLVSWFARLAVPRATIMLQRGEVEPALRLFDDAVDAIEHSPMSVYATRVLFEYGITLRRIGRRSRADDILRRASTLFEELGAHVMVERCNKGRRLSGVGGHVHSRLGLTAQEEQVARLAADGITNREIALQLTLSLKTVEYHLTNIYKKLGIRGRPELGAALKYSS</sequence>
<dbReference type="PANTHER" id="PTHR44688">
    <property type="entry name" value="DNA-BINDING TRANSCRIPTIONAL ACTIVATOR DEVR_DOSR"/>
    <property type="match status" value="1"/>
</dbReference>
<dbReference type="RefSeq" id="WP_231910139.1">
    <property type="nucleotide sequence ID" value="NZ_CP047199.1"/>
</dbReference>
<dbReference type="PRINTS" id="PR00038">
    <property type="entry name" value="HTHLUXR"/>
</dbReference>
<dbReference type="GO" id="GO:0003677">
    <property type="term" value="F:DNA binding"/>
    <property type="evidence" value="ECO:0007669"/>
    <property type="project" value="UniProtKB-KW"/>
</dbReference>
<dbReference type="Gene3D" id="1.10.10.10">
    <property type="entry name" value="Winged helix-like DNA-binding domain superfamily/Winged helix DNA-binding domain"/>
    <property type="match status" value="1"/>
</dbReference>
<protein>
    <submittedName>
        <fullName evidence="5">Regulatory protein, luxR family</fullName>
    </submittedName>
</protein>
<dbReference type="Pfam" id="PF00196">
    <property type="entry name" value="GerE"/>
    <property type="match status" value="1"/>
</dbReference>
<dbReference type="Gene3D" id="1.25.40.10">
    <property type="entry name" value="Tetratricopeptide repeat domain"/>
    <property type="match status" value="1"/>
</dbReference>
<evidence type="ECO:0000259" key="4">
    <source>
        <dbReference type="PROSITE" id="PS50043"/>
    </source>
</evidence>
<dbReference type="PANTHER" id="PTHR44688:SF16">
    <property type="entry name" value="DNA-BINDING TRANSCRIPTIONAL ACTIVATOR DEVR_DOSR"/>
    <property type="match status" value="1"/>
</dbReference>
<dbReference type="SMART" id="SM00421">
    <property type="entry name" value="HTH_LUXR"/>
    <property type="match status" value="1"/>
</dbReference>
<organism evidence="5 6">
    <name type="scientific">Corynebacterium cystitidis DSM 20524</name>
    <dbReference type="NCBI Taxonomy" id="1121357"/>
    <lineage>
        <taxon>Bacteria</taxon>
        <taxon>Bacillati</taxon>
        <taxon>Actinomycetota</taxon>
        <taxon>Actinomycetes</taxon>
        <taxon>Mycobacteriales</taxon>
        <taxon>Corynebacteriaceae</taxon>
        <taxon>Corynebacterium</taxon>
    </lineage>
</organism>
<evidence type="ECO:0000256" key="1">
    <source>
        <dbReference type="ARBA" id="ARBA00023015"/>
    </source>
</evidence>
<dbReference type="STRING" id="1121357.SAMN05661109_01230"/>
<keyword evidence="6" id="KW-1185">Reference proteome</keyword>
<evidence type="ECO:0000256" key="3">
    <source>
        <dbReference type="ARBA" id="ARBA00023163"/>
    </source>
</evidence>
<dbReference type="InterPro" id="IPR016032">
    <property type="entry name" value="Sig_transdc_resp-reg_C-effctor"/>
</dbReference>
<accession>A0A1H9SRA2</accession>
<keyword evidence="3" id="KW-0804">Transcription</keyword>
<evidence type="ECO:0000313" key="6">
    <source>
        <dbReference type="Proteomes" id="UP000198929"/>
    </source>
</evidence>
<dbReference type="InterPro" id="IPR000792">
    <property type="entry name" value="Tscrpt_reg_LuxR_C"/>
</dbReference>
<dbReference type="PROSITE" id="PS00622">
    <property type="entry name" value="HTH_LUXR_1"/>
    <property type="match status" value="1"/>
</dbReference>
<dbReference type="AlphaFoldDB" id="A0A1H9SRA2"/>
<dbReference type="InterPro" id="IPR011990">
    <property type="entry name" value="TPR-like_helical_dom_sf"/>
</dbReference>
<evidence type="ECO:0000256" key="2">
    <source>
        <dbReference type="ARBA" id="ARBA00023125"/>
    </source>
</evidence>
<evidence type="ECO:0000313" key="5">
    <source>
        <dbReference type="EMBL" id="SER87407.1"/>
    </source>
</evidence>
<keyword evidence="1" id="KW-0805">Transcription regulation</keyword>
<name>A0A1H9SRA2_9CORY</name>
<gene>
    <name evidence="5" type="ORF">SAMN05661109_01230</name>
</gene>
<dbReference type="EMBL" id="FOGQ01000004">
    <property type="protein sequence ID" value="SER87407.1"/>
    <property type="molecule type" value="Genomic_DNA"/>
</dbReference>
<reference evidence="6" key="1">
    <citation type="submission" date="2016-10" db="EMBL/GenBank/DDBJ databases">
        <authorList>
            <person name="Varghese N."/>
            <person name="Submissions S."/>
        </authorList>
    </citation>
    <scope>NUCLEOTIDE SEQUENCE [LARGE SCALE GENOMIC DNA]</scope>
    <source>
        <strain evidence="6">DSM 20524</strain>
    </source>
</reference>
<dbReference type="GO" id="GO:0006355">
    <property type="term" value="P:regulation of DNA-templated transcription"/>
    <property type="evidence" value="ECO:0007669"/>
    <property type="project" value="InterPro"/>
</dbReference>
<dbReference type="InterPro" id="IPR036388">
    <property type="entry name" value="WH-like_DNA-bd_sf"/>
</dbReference>
<keyword evidence="2" id="KW-0238">DNA-binding</keyword>
<dbReference type="PROSITE" id="PS50043">
    <property type="entry name" value="HTH_LUXR_2"/>
    <property type="match status" value="1"/>
</dbReference>
<proteinExistence type="predicted"/>
<dbReference type="CDD" id="cd06170">
    <property type="entry name" value="LuxR_C_like"/>
    <property type="match status" value="1"/>
</dbReference>
<dbReference type="SUPFAM" id="SSF46894">
    <property type="entry name" value="C-terminal effector domain of the bipartite response regulators"/>
    <property type="match status" value="1"/>
</dbReference>
<dbReference type="Proteomes" id="UP000198929">
    <property type="component" value="Unassembled WGS sequence"/>
</dbReference>
<dbReference type="SUPFAM" id="SSF48452">
    <property type="entry name" value="TPR-like"/>
    <property type="match status" value="1"/>
</dbReference>